<dbReference type="eggNOG" id="KOG2248">
    <property type="taxonomic scope" value="Eukaryota"/>
</dbReference>
<dbReference type="Pfam" id="PF14608">
    <property type="entry name" value="zf-CCCH_2"/>
    <property type="match status" value="1"/>
</dbReference>
<dbReference type="PROSITE" id="PS50103">
    <property type="entry name" value="ZF_C3H1"/>
    <property type="match status" value="2"/>
</dbReference>
<feature type="zinc finger region" description="C3H1-type" evidence="6">
    <location>
        <begin position="27"/>
        <end position="55"/>
    </location>
</feature>
<dbReference type="GeneID" id="19953607"/>
<dbReference type="InterPro" id="IPR013520">
    <property type="entry name" value="Ribonucl_H"/>
</dbReference>
<evidence type="ECO:0000256" key="5">
    <source>
        <dbReference type="ARBA" id="ARBA00022833"/>
    </source>
</evidence>
<dbReference type="STRING" id="1156394.T0RHW6"/>
<dbReference type="InterPro" id="IPR000571">
    <property type="entry name" value="Znf_CCCH"/>
</dbReference>
<name>T0RHW6_SAPDV</name>
<dbReference type="InParanoid" id="T0RHW6"/>
<feature type="zinc finger region" description="C3H1-type" evidence="6">
    <location>
        <begin position="69"/>
        <end position="96"/>
    </location>
</feature>
<dbReference type="OMA" id="FRMPNTK"/>
<dbReference type="GO" id="GO:0008270">
    <property type="term" value="F:zinc ion binding"/>
    <property type="evidence" value="ECO:0007669"/>
    <property type="project" value="UniProtKB-KW"/>
</dbReference>
<keyword evidence="9" id="KW-1185">Reference proteome</keyword>
<dbReference type="GO" id="GO:0004527">
    <property type="term" value="F:exonuclease activity"/>
    <property type="evidence" value="ECO:0007669"/>
    <property type="project" value="InterPro"/>
</dbReference>
<dbReference type="InterPro" id="IPR041367">
    <property type="entry name" value="Znf-CCCH_4"/>
</dbReference>
<evidence type="ECO:0000313" key="8">
    <source>
        <dbReference type="EMBL" id="EQC29417.1"/>
    </source>
</evidence>
<dbReference type="PANTHER" id="PTHR12801">
    <property type="entry name" value="RNA EXONUCLEASE REXO1 / RECO3 FAMILY MEMBER-RELATED"/>
    <property type="match status" value="1"/>
</dbReference>
<dbReference type="Gene3D" id="3.30.420.10">
    <property type="entry name" value="Ribonuclease H-like superfamily/Ribonuclease H"/>
    <property type="match status" value="1"/>
</dbReference>
<evidence type="ECO:0000256" key="4">
    <source>
        <dbReference type="ARBA" id="ARBA00022801"/>
    </source>
</evidence>
<dbReference type="RefSeq" id="XP_008617184.1">
    <property type="nucleotide sequence ID" value="XM_008618962.1"/>
</dbReference>
<keyword evidence="2 6" id="KW-0479">Metal-binding</keyword>
<dbReference type="SMART" id="SM00356">
    <property type="entry name" value="ZnF_C3H1"/>
    <property type="match status" value="2"/>
</dbReference>
<organism evidence="8 9">
    <name type="scientific">Saprolegnia diclina (strain VS20)</name>
    <dbReference type="NCBI Taxonomy" id="1156394"/>
    <lineage>
        <taxon>Eukaryota</taxon>
        <taxon>Sar</taxon>
        <taxon>Stramenopiles</taxon>
        <taxon>Oomycota</taxon>
        <taxon>Saprolegniomycetes</taxon>
        <taxon>Saprolegniales</taxon>
        <taxon>Saprolegniaceae</taxon>
        <taxon>Saprolegnia</taxon>
    </lineage>
</organism>
<evidence type="ECO:0000256" key="2">
    <source>
        <dbReference type="ARBA" id="ARBA00022723"/>
    </source>
</evidence>
<keyword evidence="3 6" id="KW-0863">Zinc-finger</keyword>
<dbReference type="VEuPathDB" id="FungiDB:SDRG_12880"/>
<dbReference type="EMBL" id="JH767184">
    <property type="protein sequence ID" value="EQC29417.1"/>
    <property type="molecule type" value="Genomic_DNA"/>
</dbReference>
<evidence type="ECO:0000313" key="9">
    <source>
        <dbReference type="Proteomes" id="UP000030762"/>
    </source>
</evidence>
<dbReference type="InterPro" id="IPR036855">
    <property type="entry name" value="Znf_CCCH_sf"/>
</dbReference>
<sequence>MEPSPPLPPGPAPPLPPAKTKYAIYNPASAPTCRFFTSPQGCAKGSSCQFRHDAALAKAPGAASVKSRPARKQPCRFFLKGQCRNGAQCSFSHESVSAPAPLPDMTQLSIADETVLTRDLLGPFFAIDVECVATGTGHLDRDVARIAIVSENESTLFDAYVKPAKPVVSYLTQLTGITAAHLEGARTLAEVLTDLRAILPKDSVLVGQSVDKDVAWLGLKEGEDFRAIFDVAMLFRMPNTKSSYRYFSLRHVVKYLLEESIQETDHDPVVDAIYAMKVFKRFRHLHESPAHRHAVLETLAKTPQTPSFAKRHPIIDGVALAPPPPTAS</sequence>
<proteinExistence type="predicted"/>
<dbReference type="GO" id="GO:0005634">
    <property type="term" value="C:nucleus"/>
    <property type="evidence" value="ECO:0007669"/>
    <property type="project" value="TreeGrafter"/>
</dbReference>
<feature type="domain" description="C3H1-type" evidence="7">
    <location>
        <begin position="69"/>
        <end position="96"/>
    </location>
</feature>
<keyword evidence="1" id="KW-0540">Nuclease</keyword>
<protein>
    <recommendedName>
        <fullName evidence="7">C3H1-type domain-containing protein</fullName>
    </recommendedName>
</protein>
<reference evidence="8 9" key="1">
    <citation type="submission" date="2012-04" db="EMBL/GenBank/DDBJ databases">
        <title>The Genome Sequence of Saprolegnia declina VS20.</title>
        <authorList>
            <consortium name="The Broad Institute Genome Sequencing Platform"/>
            <person name="Russ C."/>
            <person name="Nusbaum C."/>
            <person name="Tyler B."/>
            <person name="van West P."/>
            <person name="Dieguez-Uribeondo J."/>
            <person name="de Bruijn I."/>
            <person name="Tripathy S."/>
            <person name="Jiang R."/>
            <person name="Young S.K."/>
            <person name="Zeng Q."/>
            <person name="Gargeya S."/>
            <person name="Fitzgerald M."/>
            <person name="Haas B."/>
            <person name="Abouelleil A."/>
            <person name="Alvarado L."/>
            <person name="Arachchi H.M."/>
            <person name="Berlin A."/>
            <person name="Chapman S.B."/>
            <person name="Goldberg J."/>
            <person name="Griggs A."/>
            <person name="Gujja S."/>
            <person name="Hansen M."/>
            <person name="Howarth C."/>
            <person name="Imamovic A."/>
            <person name="Larimer J."/>
            <person name="McCowen C."/>
            <person name="Montmayeur A."/>
            <person name="Murphy C."/>
            <person name="Neiman D."/>
            <person name="Pearson M."/>
            <person name="Priest M."/>
            <person name="Roberts A."/>
            <person name="Saif S."/>
            <person name="Shea T."/>
            <person name="Sisk P."/>
            <person name="Sykes S."/>
            <person name="Wortman J."/>
            <person name="Nusbaum C."/>
            <person name="Birren B."/>
        </authorList>
    </citation>
    <scope>NUCLEOTIDE SEQUENCE [LARGE SCALE GENOMIC DNA]</scope>
    <source>
        <strain evidence="8 9">VS20</strain>
    </source>
</reference>
<dbReference type="OrthoDB" id="16516at2759"/>
<keyword evidence="5 6" id="KW-0862">Zinc</keyword>
<keyword evidence="4" id="KW-0378">Hydrolase</keyword>
<dbReference type="Pfam" id="PF18044">
    <property type="entry name" value="zf-CCCH_4"/>
    <property type="match status" value="1"/>
</dbReference>
<evidence type="ECO:0000259" key="7">
    <source>
        <dbReference type="PROSITE" id="PS50103"/>
    </source>
</evidence>
<gene>
    <name evidence="8" type="ORF">SDRG_12880</name>
</gene>
<evidence type="ECO:0000256" key="1">
    <source>
        <dbReference type="ARBA" id="ARBA00022722"/>
    </source>
</evidence>
<accession>T0RHW6</accession>
<dbReference type="GO" id="GO:0003676">
    <property type="term" value="F:nucleic acid binding"/>
    <property type="evidence" value="ECO:0007669"/>
    <property type="project" value="InterPro"/>
</dbReference>
<dbReference type="SUPFAM" id="SSF53098">
    <property type="entry name" value="Ribonuclease H-like"/>
    <property type="match status" value="1"/>
</dbReference>
<dbReference type="InterPro" id="IPR012337">
    <property type="entry name" value="RNaseH-like_sf"/>
</dbReference>
<dbReference type="SUPFAM" id="SSF90229">
    <property type="entry name" value="CCCH zinc finger"/>
    <property type="match status" value="1"/>
</dbReference>
<dbReference type="Proteomes" id="UP000030762">
    <property type="component" value="Unassembled WGS sequence"/>
</dbReference>
<evidence type="ECO:0000256" key="3">
    <source>
        <dbReference type="ARBA" id="ARBA00022771"/>
    </source>
</evidence>
<dbReference type="InterPro" id="IPR036397">
    <property type="entry name" value="RNaseH_sf"/>
</dbReference>
<dbReference type="AlphaFoldDB" id="T0RHW6"/>
<feature type="domain" description="C3H1-type" evidence="7">
    <location>
        <begin position="27"/>
        <end position="55"/>
    </location>
</feature>
<dbReference type="SMART" id="SM00479">
    <property type="entry name" value="EXOIII"/>
    <property type="match status" value="1"/>
</dbReference>
<evidence type="ECO:0000256" key="6">
    <source>
        <dbReference type="PROSITE-ProRule" id="PRU00723"/>
    </source>
</evidence>
<dbReference type="InterPro" id="IPR047021">
    <property type="entry name" value="REXO1/3/4-like"/>
</dbReference>
<dbReference type="PANTHER" id="PTHR12801:SF159">
    <property type="entry name" value="C3H1-TYPE DOMAIN-CONTAINING PROTEIN"/>
    <property type="match status" value="1"/>
</dbReference>
<dbReference type="Gene3D" id="3.30.1370.210">
    <property type="match status" value="1"/>
</dbReference>
<dbReference type="Pfam" id="PF00929">
    <property type="entry name" value="RNase_T"/>
    <property type="match status" value="1"/>
</dbReference>